<name>F2TLC9_AJEDA</name>
<dbReference type="HOGENOM" id="CLU_011937_4_1_1"/>
<dbReference type="Proteomes" id="UP000007802">
    <property type="component" value="Unassembled WGS sequence"/>
</dbReference>
<dbReference type="PANTHER" id="PTHR37535:SF4">
    <property type="entry name" value="FLUG DOMAIN-CONTAINING PROTEIN"/>
    <property type="match status" value="1"/>
</dbReference>
<dbReference type="OrthoDB" id="4188647at2759"/>
<dbReference type="InterPro" id="IPR021842">
    <property type="entry name" value="DUF3435"/>
</dbReference>
<reference evidence="1" key="1">
    <citation type="submission" date="2010-03" db="EMBL/GenBank/DDBJ databases">
        <title>Annotation of Blastomyces dermatitidis strain ATCC 18188.</title>
        <authorList>
            <consortium name="The Broad Institute Genome Sequencing Platform"/>
            <consortium name="Broad Institute Genome Sequencing Center for Infectious Disease."/>
            <person name="Cuomo C."/>
            <person name="Klein B."/>
            <person name="Sullivan T."/>
            <person name="Heitman J."/>
            <person name="Young S."/>
            <person name="Zeng Q."/>
            <person name="Gargeya S."/>
            <person name="Alvarado L."/>
            <person name="Berlin A.M."/>
            <person name="Chapman S.B."/>
            <person name="Chen Z."/>
            <person name="Freedman E."/>
            <person name="Gellesch M."/>
            <person name="Goldberg J."/>
            <person name="Griggs A."/>
            <person name="Gujja S."/>
            <person name="Heilman E."/>
            <person name="Heiman D."/>
            <person name="Howarth C."/>
            <person name="Mehta T."/>
            <person name="Neiman D."/>
            <person name="Pearson M."/>
            <person name="Roberts A."/>
            <person name="Saif S."/>
            <person name="Shea T."/>
            <person name="Shenoy N."/>
            <person name="Sisk P."/>
            <person name="Stolte C."/>
            <person name="Sykes S."/>
            <person name="White J."/>
            <person name="Yandava C."/>
            <person name="Haas B."/>
            <person name="Nusbaum C."/>
            <person name="Birren B."/>
        </authorList>
    </citation>
    <scope>NUCLEOTIDE SEQUENCE [LARGE SCALE GENOMIC DNA]</scope>
    <source>
        <strain evidence="1">ATCC 18188</strain>
    </source>
</reference>
<organism evidence="1">
    <name type="scientific">Ajellomyces dermatitidis (strain ATCC 18188 / CBS 674.68)</name>
    <name type="common">Blastomyces dermatitidis</name>
    <dbReference type="NCBI Taxonomy" id="653446"/>
    <lineage>
        <taxon>Eukaryota</taxon>
        <taxon>Fungi</taxon>
        <taxon>Dikarya</taxon>
        <taxon>Ascomycota</taxon>
        <taxon>Pezizomycotina</taxon>
        <taxon>Eurotiomycetes</taxon>
        <taxon>Eurotiomycetidae</taxon>
        <taxon>Onygenales</taxon>
        <taxon>Ajellomycetaceae</taxon>
        <taxon>Blastomyces</taxon>
    </lineage>
</organism>
<evidence type="ECO:0008006" key="2">
    <source>
        <dbReference type="Google" id="ProtNLM"/>
    </source>
</evidence>
<dbReference type="Pfam" id="PF11917">
    <property type="entry name" value="DUF3435"/>
    <property type="match status" value="1"/>
</dbReference>
<dbReference type="AlphaFoldDB" id="F2TLC9"/>
<dbReference type="EMBL" id="GG749460">
    <property type="protein sequence ID" value="EGE84042.2"/>
    <property type="molecule type" value="Genomic_DNA"/>
</dbReference>
<evidence type="ECO:0000313" key="1">
    <source>
        <dbReference type="EMBL" id="EGE84042.2"/>
    </source>
</evidence>
<dbReference type="PANTHER" id="PTHR37535">
    <property type="entry name" value="FLUG DOMAIN PROTEIN"/>
    <property type="match status" value="1"/>
</dbReference>
<proteinExistence type="predicted"/>
<protein>
    <recommendedName>
        <fullName evidence="2">FluG domain-containing protein</fullName>
    </recommendedName>
</protein>
<gene>
    <name evidence="1" type="ORF">BDDG_06987</name>
</gene>
<accession>F2TLC9</accession>
<sequence>MERWFKHEFQVERKGEVSNKAKDKPTTDVVVFSVLMRHHWMFSTHFPHGNDQVQFATLKMWLAITGSRPGVILPKDPQTAKPKAASDGFKSDLPRYTSLNSLPKTVLWKDIELFLLPIPNGSIPCAIIDFRNLKGKPEGAEGTRFFVHGDYKLVYCPIAQIVALAFRDEAFQNEHLTPKLFWSLRVPRHRGPLPFRWKDKVLNKPVLRCMKTDDAGLHSIDEKQSMSYSVANKANTALVRDAGFMDMSFYADRRWVANTANDKFTKAERKRILGHNGSNVYEKNDHDHNVKRDMQFFVLLRPHHNEVLELAMSQMRHRDTRAPGSRASDTVKRAVREHPTILRLRQRQGALKEQIISVAGKVQRGQSICPDLYQQYLSVKKELPSKRNTLTRQLHKKERDDFFLNIGAEEVDKEILRLLAGEEYDDSHVDESEEPVPKHFSSERKRLIDSFYGPESETFDGEQLRKRQIQVTEDLIALCRLSEPSQRGKRFNWDPDSRGSHDNISLTTQSGLLEVPTQYCILCYGKSMAQQGKASHKFRDIASVRRHLQQTHFAKSSGQLPCTCDGCEPQPFPDELSFLHHARMTHAYDLDKRSQRTKRLQHQKREKLK</sequence>